<protein>
    <recommendedName>
        <fullName evidence="3">Lipoprotein</fullName>
    </recommendedName>
</protein>
<evidence type="ECO:0000313" key="2">
    <source>
        <dbReference type="Proteomes" id="UP001589734"/>
    </source>
</evidence>
<reference evidence="1 2" key="1">
    <citation type="submission" date="2024-09" db="EMBL/GenBank/DDBJ databases">
        <authorList>
            <person name="Sun Q."/>
            <person name="Mori K."/>
        </authorList>
    </citation>
    <scope>NUCLEOTIDE SEQUENCE [LARGE SCALE GENOMIC DNA]</scope>
    <source>
        <strain evidence="1 2">CGMCC 1.12926</strain>
    </source>
</reference>
<dbReference type="RefSeq" id="WP_379686705.1">
    <property type="nucleotide sequence ID" value="NZ_JBHLYW010000009.1"/>
</dbReference>
<dbReference type="Proteomes" id="UP001589734">
    <property type="component" value="Unassembled WGS sequence"/>
</dbReference>
<organism evidence="1 2">
    <name type="scientific">Flavobacterium procerum</name>
    <dbReference type="NCBI Taxonomy" id="1455569"/>
    <lineage>
        <taxon>Bacteria</taxon>
        <taxon>Pseudomonadati</taxon>
        <taxon>Bacteroidota</taxon>
        <taxon>Flavobacteriia</taxon>
        <taxon>Flavobacteriales</taxon>
        <taxon>Flavobacteriaceae</taxon>
        <taxon>Flavobacterium</taxon>
    </lineage>
</organism>
<keyword evidence="2" id="KW-1185">Reference proteome</keyword>
<accession>A0ABV6BQI5</accession>
<name>A0ABV6BQI5_9FLAO</name>
<dbReference type="EMBL" id="JBHLYW010000009">
    <property type="protein sequence ID" value="MFC0077709.1"/>
    <property type="molecule type" value="Genomic_DNA"/>
</dbReference>
<evidence type="ECO:0008006" key="3">
    <source>
        <dbReference type="Google" id="ProtNLM"/>
    </source>
</evidence>
<sequence length="184" mass="22326">MDKIMVKYCFFLFLLILSCKERKELSVENYLITNRMFNFQIEYSNTFKQRVTIMQQNDCKIFIYHDMESGKNYSLKILNNHNIIYRGVQIKKVDSKFFKINNSSFDLTKYYFEDKKDYRRDSYLFINNENGIVFTESLNWGTMAEYDIKKFNKIHKLIALKQLGFKDGEFELEYANRNYKPIKN</sequence>
<comment type="caution">
    <text evidence="1">The sequence shown here is derived from an EMBL/GenBank/DDBJ whole genome shotgun (WGS) entry which is preliminary data.</text>
</comment>
<dbReference type="PROSITE" id="PS51257">
    <property type="entry name" value="PROKAR_LIPOPROTEIN"/>
    <property type="match status" value="1"/>
</dbReference>
<gene>
    <name evidence="1" type="ORF">ACFFLS_11710</name>
</gene>
<evidence type="ECO:0000313" key="1">
    <source>
        <dbReference type="EMBL" id="MFC0077709.1"/>
    </source>
</evidence>
<proteinExistence type="predicted"/>